<keyword evidence="12" id="KW-1185">Reference proteome</keyword>
<accession>A0ABP8G0Y0</accession>
<feature type="domain" description="Pycsar effector protein" evidence="10">
    <location>
        <begin position="15"/>
        <end position="175"/>
    </location>
</feature>
<proteinExistence type="predicted"/>
<organism evidence="11 12">
    <name type="scientific">Streptomyces venetus</name>
    <dbReference type="NCBI Taxonomy" id="1701086"/>
    <lineage>
        <taxon>Bacteria</taxon>
        <taxon>Bacillati</taxon>
        <taxon>Actinomycetota</taxon>
        <taxon>Actinomycetes</taxon>
        <taxon>Kitasatosporales</taxon>
        <taxon>Streptomycetaceae</taxon>
        <taxon>Streptomyces</taxon>
    </lineage>
</organism>
<keyword evidence="5 9" id="KW-1133">Transmembrane helix</keyword>
<keyword evidence="3 9" id="KW-0812">Transmembrane</keyword>
<keyword evidence="7 9" id="KW-0472">Membrane</keyword>
<reference evidence="12" key="1">
    <citation type="journal article" date="2019" name="Int. J. Syst. Evol. Microbiol.">
        <title>The Global Catalogue of Microorganisms (GCM) 10K type strain sequencing project: providing services to taxonomists for standard genome sequencing and annotation.</title>
        <authorList>
            <consortium name="The Broad Institute Genomics Platform"/>
            <consortium name="The Broad Institute Genome Sequencing Center for Infectious Disease"/>
            <person name="Wu L."/>
            <person name="Ma J."/>
        </authorList>
    </citation>
    <scope>NUCLEOTIDE SEQUENCE [LARGE SCALE GENOMIC DNA]</scope>
    <source>
        <strain evidence="12">JCM 31290</strain>
    </source>
</reference>
<evidence type="ECO:0000256" key="8">
    <source>
        <dbReference type="SAM" id="MobiDB-lite"/>
    </source>
</evidence>
<evidence type="ECO:0000259" key="10">
    <source>
        <dbReference type="Pfam" id="PF18967"/>
    </source>
</evidence>
<feature type="region of interest" description="Disordered" evidence="8">
    <location>
        <begin position="114"/>
        <end position="136"/>
    </location>
</feature>
<evidence type="ECO:0000256" key="4">
    <source>
        <dbReference type="ARBA" id="ARBA00022741"/>
    </source>
</evidence>
<evidence type="ECO:0000256" key="9">
    <source>
        <dbReference type="SAM" id="Phobius"/>
    </source>
</evidence>
<sequence length="181" mass="18490">MPSSTGARPDSRPAQFMFTALQTTHQHADTKAGILAAAQAALVGTAGYWSAPALRAASEGGPAGVLAGLLLALFLGAMFGGAGFLAATLRPRVLKPTGVNRYSFVHLASGPDILPTRSAGGDGTGDGDGDPDRERGELSQTIRFLSQVAVRKYRCVTAAVVCTAVMGASAGLLVVLRPVLE</sequence>
<keyword evidence="2" id="KW-1003">Cell membrane</keyword>
<dbReference type="Proteomes" id="UP001501115">
    <property type="component" value="Unassembled WGS sequence"/>
</dbReference>
<dbReference type="InterPro" id="IPR043760">
    <property type="entry name" value="PycTM_dom"/>
</dbReference>
<evidence type="ECO:0000256" key="3">
    <source>
        <dbReference type="ARBA" id="ARBA00022692"/>
    </source>
</evidence>
<evidence type="ECO:0000256" key="7">
    <source>
        <dbReference type="ARBA" id="ARBA00023136"/>
    </source>
</evidence>
<dbReference type="RefSeq" id="WP_345662610.1">
    <property type="nucleotide sequence ID" value="NZ_BAABET010000005.1"/>
</dbReference>
<evidence type="ECO:0000256" key="1">
    <source>
        <dbReference type="ARBA" id="ARBA00004236"/>
    </source>
</evidence>
<dbReference type="Pfam" id="PF18967">
    <property type="entry name" value="PycTM"/>
    <property type="match status" value="1"/>
</dbReference>
<keyword evidence="4" id="KW-0547">Nucleotide-binding</keyword>
<gene>
    <name evidence="11" type="ORF">GCM10023086_36620</name>
</gene>
<protein>
    <recommendedName>
        <fullName evidence="10">Pycsar effector protein domain-containing protein</fullName>
    </recommendedName>
</protein>
<keyword evidence="6" id="KW-0051">Antiviral defense</keyword>
<comment type="subcellular location">
    <subcellularLocation>
        <location evidence="1">Cell membrane</location>
    </subcellularLocation>
</comment>
<feature type="transmembrane region" description="Helical" evidence="9">
    <location>
        <begin position="153"/>
        <end position="176"/>
    </location>
</feature>
<feature type="transmembrane region" description="Helical" evidence="9">
    <location>
        <begin position="63"/>
        <end position="87"/>
    </location>
</feature>
<comment type="caution">
    <text evidence="11">The sequence shown here is derived from an EMBL/GenBank/DDBJ whole genome shotgun (WGS) entry which is preliminary data.</text>
</comment>
<evidence type="ECO:0000313" key="12">
    <source>
        <dbReference type="Proteomes" id="UP001501115"/>
    </source>
</evidence>
<evidence type="ECO:0000256" key="5">
    <source>
        <dbReference type="ARBA" id="ARBA00022989"/>
    </source>
</evidence>
<dbReference type="EMBL" id="BAABET010000005">
    <property type="protein sequence ID" value="GAA4315016.1"/>
    <property type="molecule type" value="Genomic_DNA"/>
</dbReference>
<feature type="transmembrane region" description="Helical" evidence="9">
    <location>
        <begin position="32"/>
        <end position="51"/>
    </location>
</feature>
<evidence type="ECO:0000313" key="11">
    <source>
        <dbReference type="EMBL" id="GAA4315016.1"/>
    </source>
</evidence>
<name>A0ABP8G0Y0_9ACTN</name>
<evidence type="ECO:0000256" key="6">
    <source>
        <dbReference type="ARBA" id="ARBA00023118"/>
    </source>
</evidence>
<evidence type="ECO:0000256" key="2">
    <source>
        <dbReference type="ARBA" id="ARBA00022475"/>
    </source>
</evidence>